<organism evidence="1 2">
    <name type="scientific">Myxococcus xanthus</name>
    <dbReference type="NCBI Taxonomy" id="34"/>
    <lineage>
        <taxon>Bacteria</taxon>
        <taxon>Pseudomonadati</taxon>
        <taxon>Myxococcota</taxon>
        <taxon>Myxococcia</taxon>
        <taxon>Myxococcales</taxon>
        <taxon>Cystobacterineae</taxon>
        <taxon>Myxococcaceae</taxon>
        <taxon>Myxococcus</taxon>
    </lineage>
</organism>
<evidence type="ECO:0000313" key="2">
    <source>
        <dbReference type="Proteomes" id="UP000320179"/>
    </source>
</evidence>
<dbReference type="EMBL" id="CP017174">
    <property type="protein sequence ID" value="QDE66325.1"/>
    <property type="molecule type" value="Genomic_DNA"/>
</dbReference>
<gene>
    <name evidence="1" type="ORF">BHS09_04550</name>
</gene>
<protein>
    <submittedName>
        <fullName evidence="1">Uncharacterized protein</fullName>
    </submittedName>
</protein>
<accession>A0AAE6KQQ1</accession>
<dbReference type="Proteomes" id="UP000320179">
    <property type="component" value="Chromosome"/>
</dbReference>
<name>A0AAE6KQQ1_MYXXA</name>
<reference evidence="1 2" key="1">
    <citation type="journal article" date="2019" name="Science">
        <title>Social genes are selection hotspots in kin groups of a soil microbe.</title>
        <authorList>
            <person name="Wielgoss S."/>
            <person name="Wolfensberger R."/>
            <person name="Sun L."/>
            <person name="Fiegna F."/>
            <person name="Velicer G.J."/>
        </authorList>
    </citation>
    <scope>NUCLEOTIDE SEQUENCE [LARGE SCALE GENOMIC DNA]</scope>
    <source>
        <strain evidence="1 2">MC3.5.9c15</strain>
    </source>
</reference>
<sequence length="82" mass="9113">MAVVGVSNSELLEVLELVLFGEKEAWGAAVDGLITRTETARLLLANLESWLVERAKIPWGEEKAWDLELFVPEVEVCLFGVI</sequence>
<proteinExistence type="predicted"/>
<dbReference type="AlphaFoldDB" id="A0AAE6KQQ1"/>
<evidence type="ECO:0000313" key="1">
    <source>
        <dbReference type="EMBL" id="QDE66325.1"/>
    </source>
</evidence>